<sequence>MLLVRKGGPSMGLGCSSETPDLVVASAGDDKKISLLWKNGESMRTIPMAGTDTIDNIERKRCIEWLRCHTDTITGAMCNCKDEHLASVSLSGDVILHSLASGARAAEFKDPKNQVLRVLDYSRISCHLLVTVGDVGSVHLWDTTGRSPKVSWLKQHSAPTAGICFSPSNDKVIASVSLDKKLYTFDSGSRRHSFCIPYEAPFSTLAYRDDGLILTAGTSSGQVVFYDVRGKPEPLTVLRAFGNSEVNLLPSILRDIKMSGSVFACLLFFICLCATPY</sequence>
<dbReference type="EMBL" id="CM046396">
    <property type="protein sequence ID" value="KAI8540076.1"/>
    <property type="molecule type" value="Genomic_DNA"/>
</dbReference>
<organism evidence="1 2">
    <name type="scientific">Rhododendron molle</name>
    <name type="common">Chinese azalea</name>
    <name type="synonym">Azalea mollis</name>
    <dbReference type="NCBI Taxonomy" id="49168"/>
    <lineage>
        <taxon>Eukaryota</taxon>
        <taxon>Viridiplantae</taxon>
        <taxon>Streptophyta</taxon>
        <taxon>Embryophyta</taxon>
        <taxon>Tracheophyta</taxon>
        <taxon>Spermatophyta</taxon>
        <taxon>Magnoliopsida</taxon>
        <taxon>eudicotyledons</taxon>
        <taxon>Gunneridae</taxon>
        <taxon>Pentapetalae</taxon>
        <taxon>asterids</taxon>
        <taxon>Ericales</taxon>
        <taxon>Ericaceae</taxon>
        <taxon>Ericoideae</taxon>
        <taxon>Rhodoreae</taxon>
        <taxon>Rhododendron</taxon>
    </lineage>
</organism>
<evidence type="ECO:0000313" key="2">
    <source>
        <dbReference type="Proteomes" id="UP001062846"/>
    </source>
</evidence>
<gene>
    <name evidence="1" type="ORF">RHMOL_Rhmol09G0233500</name>
</gene>
<proteinExistence type="predicted"/>
<dbReference type="Proteomes" id="UP001062846">
    <property type="component" value="Chromosome 9"/>
</dbReference>
<reference evidence="1" key="1">
    <citation type="submission" date="2022-02" db="EMBL/GenBank/DDBJ databases">
        <title>Plant Genome Project.</title>
        <authorList>
            <person name="Zhang R.-G."/>
        </authorList>
    </citation>
    <scope>NUCLEOTIDE SEQUENCE</scope>
    <source>
        <strain evidence="1">AT1</strain>
    </source>
</reference>
<comment type="caution">
    <text evidence="1">The sequence shown here is derived from an EMBL/GenBank/DDBJ whole genome shotgun (WGS) entry which is preliminary data.</text>
</comment>
<accession>A0ACC0MH29</accession>
<keyword evidence="2" id="KW-1185">Reference proteome</keyword>
<name>A0ACC0MH29_RHOML</name>
<evidence type="ECO:0000313" key="1">
    <source>
        <dbReference type="EMBL" id="KAI8540076.1"/>
    </source>
</evidence>
<protein>
    <submittedName>
        <fullName evidence="1">Uncharacterized protein</fullName>
    </submittedName>
</protein>